<dbReference type="STRING" id="1770058.A3840_04895"/>
<dbReference type="Proteomes" id="UP000078389">
    <property type="component" value="Unassembled WGS sequence"/>
</dbReference>
<evidence type="ECO:0000313" key="2">
    <source>
        <dbReference type="Proteomes" id="UP000078389"/>
    </source>
</evidence>
<name>A0A178I1J8_9HYPH</name>
<organism evidence="1 2">
    <name type="scientific">Devosia elaeis</name>
    <dbReference type="NCBI Taxonomy" id="1770058"/>
    <lineage>
        <taxon>Bacteria</taxon>
        <taxon>Pseudomonadati</taxon>
        <taxon>Pseudomonadota</taxon>
        <taxon>Alphaproteobacteria</taxon>
        <taxon>Hyphomicrobiales</taxon>
        <taxon>Devosiaceae</taxon>
        <taxon>Devosia</taxon>
    </lineage>
</organism>
<proteinExistence type="predicted"/>
<sequence>MNFTLVAHCDWSVSARKRWMTVARLVDGTWVVSPPELVQESMLLITGLQTRAGPDKHVLIGFDFPIGLPEWYALQTGFQSFRKALATLGHNDWNSWFDVATHRSEISLQRPFYPMRPGGTSRSHQLAALGAEDPKLLLRRCELATVDRQAACSLFWTLGGNQVGKGAISGWLELIVPNLNAIGLWPFDGELSDLSRRFPVVLAETYPGDVYAQLGIGRKGWSKRRKDDRQRVGVIISDWLDARPRIDAAAVRWHLEDGFGADGAGEDRFDAFVGLLGMLAVVDGERGEGAPRIPAVITHEGWILGHQRQAL</sequence>
<keyword evidence="1" id="KW-0489">Methyltransferase</keyword>
<evidence type="ECO:0000313" key="1">
    <source>
        <dbReference type="EMBL" id="OAM78879.1"/>
    </source>
</evidence>
<dbReference type="AlphaFoldDB" id="A0A178I1J8"/>
<dbReference type="EMBL" id="LVVY01000066">
    <property type="protein sequence ID" value="OAM78879.1"/>
    <property type="molecule type" value="Genomic_DNA"/>
</dbReference>
<dbReference type="RefSeq" id="WP_067452766.1">
    <property type="nucleotide sequence ID" value="NZ_LVVY01000066.1"/>
</dbReference>
<dbReference type="OrthoDB" id="3078257at2"/>
<gene>
    <name evidence="1" type="ORF">A3840_04895</name>
</gene>
<accession>A0A178I1J8</accession>
<dbReference type="GO" id="GO:0008168">
    <property type="term" value="F:methyltransferase activity"/>
    <property type="evidence" value="ECO:0007669"/>
    <property type="project" value="UniProtKB-KW"/>
</dbReference>
<reference evidence="1 2" key="1">
    <citation type="submission" date="2016-03" db="EMBL/GenBank/DDBJ databases">
        <title>Genome sequencing of Devosia sp. S37.</title>
        <authorList>
            <person name="Mohd Nor M."/>
        </authorList>
    </citation>
    <scope>NUCLEOTIDE SEQUENCE [LARGE SCALE GENOMIC DNA]</scope>
    <source>
        <strain evidence="1 2">S37</strain>
    </source>
</reference>
<comment type="caution">
    <text evidence="1">The sequence shown here is derived from an EMBL/GenBank/DDBJ whole genome shotgun (WGS) entry which is preliminary data.</text>
</comment>
<keyword evidence="1" id="KW-0808">Transferase</keyword>
<protein>
    <submittedName>
        <fullName evidence="1">Methyltransferase type 12</fullName>
    </submittedName>
</protein>
<dbReference type="GO" id="GO:0032259">
    <property type="term" value="P:methylation"/>
    <property type="evidence" value="ECO:0007669"/>
    <property type="project" value="UniProtKB-KW"/>
</dbReference>
<keyword evidence="2" id="KW-1185">Reference proteome</keyword>